<dbReference type="RefSeq" id="WP_049641831.1">
    <property type="nucleotide sequence ID" value="NZ_LFTY01000001.1"/>
</dbReference>
<feature type="domain" description="Tail sheath protein subtilisin-like" evidence="2">
    <location>
        <begin position="111"/>
        <end position="273"/>
    </location>
</feature>
<organism evidence="5 6">
    <name type="scientific">Candidatus Rhodobacter oscarellae</name>
    <dbReference type="NCBI Taxonomy" id="1675527"/>
    <lineage>
        <taxon>Bacteria</taxon>
        <taxon>Pseudomonadati</taxon>
        <taxon>Pseudomonadota</taxon>
        <taxon>Alphaproteobacteria</taxon>
        <taxon>Rhodobacterales</taxon>
        <taxon>Rhodobacter group</taxon>
        <taxon>Rhodobacter</taxon>
    </lineage>
</organism>
<feature type="domain" description="Tail sheath protein C-terminal" evidence="3">
    <location>
        <begin position="277"/>
        <end position="375"/>
    </location>
</feature>
<evidence type="ECO:0000313" key="6">
    <source>
        <dbReference type="Proteomes" id="UP000037178"/>
    </source>
</evidence>
<evidence type="ECO:0000256" key="1">
    <source>
        <dbReference type="ARBA" id="ARBA00008005"/>
    </source>
</evidence>
<dbReference type="AlphaFoldDB" id="A0A0J9EGK0"/>
<sequence>MPEQFLHGVEVVEIDTGTRPIRTVRSSVIGLVGTAPDADADKWPLNTPVLVAGKRSDAAGLGATGTLAPAIDDIFDQAGAVVVVIRVEEGADDAATLSNIIGGTDDLTGAPEGLQVLLAAESVVKVAPRLIVVPEFSQEQAVVSELVSIATKLRAIIIADGPNSTDADAITYRENFGSDRIYLVDPWVKVWDTETSTEIVRPASARVAGVIAKSDAERGFWHSPSNRLIDGITGTARAIDFTLGDATSRANILNENEVTTIIQRDGYRLWGNRGLAADPKWAFIKRRRVADMINESIMQAHFWAVDRNADRTYFEDVIEGVNAYGRRMITVGALVGFKCWADPDLNTPEALEAGKVYFDYDWVETPTAEHITFRSMINNGYLSEVLPTA</sequence>
<name>A0A0J9EGK0_9RHOB</name>
<dbReference type="PANTHER" id="PTHR35861:SF1">
    <property type="entry name" value="PHAGE TAIL SHEATH PROTEIN"/>
    <property type="match status" value="1"/>
</dbReference>
<keyword evidence="6" id="KW-1185">Reference proteome</keyword>
<dbReference type="PANTHER" id="PTHR35861">
    <property type="match status" value="1"/>
</dbReference>
<reference evidence="5 6" key="1">
    <citation type="submission" date="2015-06" db="EMBL/GenBank/DDBJ databases">
        <title>Draft genome sequence of an Alphaproteobacteria species associated to the Mediterranean sponge Oscarella lobularis.</title>
        <authorList>
            <person name="Jourda C."/>
            <person name="Santini S."/>
            <person name="Claverie J.-M."/>
        </authorList>
    </citation>
    <scope>NUCLEOTIDE SEQUENCE [LARGE SCALE GENOMIC DNA]</scope>
    <source>
        <strain evidence="5">IGS</strain>
    </source>
</reference>
<dbReference type="Pfam" id="PF17482">
    <property type="entry name" value="Phage_sheath_1C"/>
    <property type="match status" value="1"/>
</dbReference>
<accession>A0A0J9EGK0</accession>
<gene>
    <name evidence="5" type="ORF">AIOL_000959</name>
</gene>
<dbReference type="OrthoDB" id="9767864at2"/>
<evidence type="ECO:0000313" key="5">
    <source>
        <dbReference type="EMBL" id="KMW60794.1"/>
    </source>
</evidence>
<dbReference type="EMBL" id="LFTY01000001">
    <property type="protein sequence ID" value="KMW60794.1"/>
    <property type="molecule type" value="Genomic_DNA"/>
</dbReference>
<dbReference type="Gene3D" id="3.40.50.11780">
    <property type="match status" value="1"/>
</dbReference>
<evidence type="ECO:0000259" key="2">
    <source>
        <dbReference type="Pfam" id="PF04984"/>
    </source>
</evidence>
<evidence type="ECO:0000259" key="4">
    <source>
        <dbReference type="Pfam" id="PF22671"/>
    </source>
</evidence>
<comment type="similarity">
    <text evidence="1">Belongs to the myoviridae tail sheath protein family.</text>
</comment>
<dbReference type="PATRIC" id="fig|1675527.3.peg.1020"/>
<comment type="caution">
    <text evidence="5">The sequence shown here is derived from an EMBL/GenBank/DDBJ whole genome shotgun (WGS) entry which is preliminary data.</text>
</comment>
<dbReference type="STRING" id="1675527.AIOL_000959"/>
<feature type="domain" description="Tail sheath protein Gp18-like" evidence="4">
    <location>
        <begin position="28"/>
        <end position="87"/>
    </location>
</feature>
<dbReference type="Pfam" id="PF04984">
    <property type="entry name" value="Phage_sheath_1"/>
    <property type="match status" value="1"/>
</dbReference>
<dbReference type="InterPro" id="IPR035089">
    <property type="entry name" value="Phage_sheath_subtilisin"/>
</dbReference>
<proteinExistence type="inferred from homology"/>
<evidence type="ECO:0000259" key="3">
    <source>
        <dbReference type="Pfam" id="PF17482"/>
    </source>
</evidence>
<protein>
    <submittedName>
        <fullName evidence="5">Phage tail sheath monomer</fullName>
    </submittedName>
</protein>
<dbReference type="InterPro" id="IPR052042">
    <property type="entry name" value="Tail_sheath_structural"/>
</dbReference>
<dbReference type="Pfam" id="PF22671">
    <property type="entry name" value="Gp18_domIII_N"/>
    <property type="match status" value="1"/>
</dbReference>
<dbReference type="InterPro" id="IPR054564">
    <property type="entry name" value="Gp18_domIII_N"/>
</dbReference>
<dbReference type="Proteomes" id="UP000037178">
    <property type="component" value="Unassembled WGS sequence"/>
</dbReference>
<dbReference type="InterPro" id="IPR020287">
    <property type="entry name" value="Tail_sheath_C"/>
</dbReference>